<dbReference type="AlphaFoldDB" id="A0A930YAN6"/>
<accession>A0A930YAN6</accession>
<dbReference type="InterPro" id="IPR025157">
    <property type="entry name" value="Hemagglutinin_rpt"/>
</dbReference>
<proteinExistence type="predicted"/>
<organism evidence="2">
    <name type="scientific">Gallibacterium anatis</name>
    <dbReference type="NCBI Taxonomy" id="750"/>
    <lineage>
        <taxon>Bacteria</taxon>
        <taxon>Pseudomonadati</taxon>
        <taxon>Pseudomonadota</taxon>
        <taxon>Gammaproteobacteria</taxon>
        <taxon>Pasteurellales</taxon>
        <taxon>Pasteurellaceae</taxon>
        <taxon>Gallibacterium</taxon>
    </lineage>
</organism>
<protein>
    <submittedName>
        <fullName evidence="2">Hemagglutinin repeat-containing protein</fullName>
    </submittedName>
</protein>
<name>A0A930YAN6_9PAST</name>
<evidence type="ECO:0000313" key="2">
    <source>
        <dbReference type="EMBL" id="MBF4102803.1"/>
    </source>
</evidence>
<feature type="region of interest" description="Disordered" evidence="1">
    <location>
        <begin position="1"/>
        <end position="23"/>
    </location>
</feature>
<dbReference type="Pfam" id="PF13332">
    <property type="entry name" value="Fil_haemagg_2"/>
    <property type="match status" value="1"/>
</dbReference>
<reference evidence="2" key="1">
    <citation type="submission" date="2020-11" db="EMBL/GenBank/DDBJ databases">
        <title>Gallibacterium anatis 1637, full genome, WGS.</title>
        <authorList>
            <person name="Laishevtcev A.I."/>
            <person name="Yakimova E.A."/>
            <person name="Petkovich D."/>
            <person name="Stepanova T.V."/>
            <person name="Kalendr R.S."/>
            <person name="Rubalsky E.O."/>
            <person name="Zulkarneev E.R."/>
            <person name="Aleshkin A.V."/>
        </authorList>
    </citation>
    <scope>NUCLEOTIDE SEQUENCE</scope>
    <source>
        <strain evidence="2">1637</strain>
    </source>
</reference>
<dbReference type="EMBL" id="JADION010000031">
    <property type="protein sequence ID" value="MBF4102803.1"/>
    <property type="molecule type" value="Genomic_DNA"/>
</dbReference>
<gene>
    <name evidence="2" type="ORF">INT80_10430</name>
</gene>
<evidence type="ECO:0000256" key="1">
    <source>
        <dbReference type="SAM" id="MobiDB-lite"/>
    </source>
</evidence>
<sequence>MSIGVGSSQSASSSETTQITHQGSTLNAGQVNLTATDGDIAVLGSTIQAAEKVSLDAAKIPSINLRPRH</sequence>
<comment type="caution">
    <text evidence="2">The sequence shown here is derived from an EMBL/GenBank/DDBJ whole genome shotgun (WGS) entry which is preliminary data.</text>
</comment>
<dbReference type="GO" id="GO:0003824">
    <property type="term" value="F:catalytic activity"/>
    <property type="evidence" value="ECO:0007669"/>
    <property type="project" value="UniProtKB-ARBA"/>
</dbReference>